<keyword evidence="4" id="KW-1185">Reference proteome</keyword>
<dbReference type="KEGG" id="amj:109282009"/>
<dbReference type="AlphaFoldDB" id="A0A151P537"/>
<protein>
    <recommendedName>
        <fullName evidence="5">Apolipoprotein L3-like</fullName>
    </recommendedName>
</protein>
<keyword evidence="2" id="KW-0472">Membrane</keyword>
<dbReference type="Proteomes" id="UP000050525">
    <property type="component" value="Unassembled WGS sequence"/>
</dbReference>
<feature type="transmembrane region" description="Helical" evidence="2">
    <location>
        <begin position="85"/>
        <end position="107"/>
    </location>
</feature>
<comment type="caution">
    <text evidence="3">The sequence shown here is derived from an EMBL/GenBank/DDBJ whole genome shotgun (WGS) entry which is preliminary data.</text>
</comment>
<dbReference type="Pfam" id="PF05461">
    <property type="entry name" value="ApoL"/>
    <property type="match status" value="2"/>
</dbReference>
<reference evidence="3 4" key="1">
    <citation type="journal article" date="2012" name="Genome Biol.">
        <title>Sequencing three crocodilian genomes to illuminate the evolution of archosaurs and amniotes.</title>
        <authorList>
            <person name="St John J.A."/>
            <person name="Braun E.L."/>
            <person name="Isberg S.R."/>
            <person name="Miles L.G."/>
            <person name="Chong A.Y."/>
            <person name="Gongora J."/>
            <person name="Dalzell P."/>
            <person name="Moran C."/>
            <person name="Bed'hom B."/>
            <person name="Abzhanov A."/>
            <person name="Burgess S.C."/>
            <person name="Cooksey A.M."/>
            <person name="Castoe T.A."/>
            <person name="Crawford N.G."/>
            <person name="Densmore L.D."/>
            <person name="Drew J.C."/>
            <person name="Edwards S.V."/>
            <person name="Faircloth B.C."/>
            <person name="Fujita M.K."/>
            <person name="Greenwold M.J."/>
            <person name="Hoffmann F.G."/>
            <person name="Howard J.M."/>
            <person name="Iguchi T."/>
            <person name="Janes D.E."/>
            <person name="Khan S.Y."/>
            <person name="Kohno S."/>
            <person name="de Koning A.J."/>
            <person name="Lance S.L."/>
            <person name="McCarthy F.M."/>
            <person name="McCormack J.E."/>
            <person name="Merchant M.E."/>
            <person name="Peterson D.G."/>
            <person name="Pollock D.D."/>
            <person name="Pourmand N."/>
            <person name="Raney B.J."/>
            <person name="Roessler K.A."/>
            <person name="Sanford J.R."/>
            <person name="Sawyer R.H."/>
            <person name="Schmidt C.J."/>
            <person name="Triplett E.W."/>
            <person name="Tuberville T.D."/>
            <person name="Venegas-Anaya M."/>
            <person name="Howard J.T."/>
            <person name="Jarvis E.D."/>
            <person name="Guillette L.J.Jr."/>
            <person name="Glenn T.C."/>
            <person name="Green R.E."/>
            <person name="Ray D.A."/>
        </authorList>
    </citation>
    <scope>NUCLEOTIDE SEQUENCE [LARGE SCALE GENOMIC DNA]</scope>
    <source>
        <strain evidence="3">KSC_2009_1</strain>
    </source>
</reference>
<dbReference type="InterPro" id="IPR008405">
    <property type="entry name" value="ApoL"/>
</dbReference>
<name>A0A151P537_ALLMI</name>
<evidence type="ECO:0000313" key="3">
    <source>
        <dbReference type="EMBL" id="KYO44187.1"/>
    </source>
</evidence>
<accession>A0A151P537</accession>
<comment type="similarity">
    <text evidence="1">Belongs to the apolipoprotein L family.</text>
</comment>
<feature type="transmembrane region" description="Helical" evidence="2">
    <location>
        <begin position="57"/>
        <end position="79"/>
    </location>
</feature>
<gene>
    <name evidence="3" type="ORF">Y1Q_0007225</name>
</gene>
<organism evidence="3 4">
    <name type="scientific">Alligator mississippiensis</name>
    <name type="common">American alligator</name>
    <dbReference type="NCBI Taxonomy" id="8496"/>
    <lineage>
        <taxon>Eukaryota</taxon>
        <taxon>Metazoa</taxon>
        <taxon>Chordata</taxon>
        <taxon>Craniata</taxon>
        <taxon>Vertebrata</taxon>
        <taxon>Euteleostomi</taxon>
        <taxon>Archelosauria</taxon>
        <taxon>Archosauria</taxon>
        <taxon>Crocodylia</taxon>
        <taxon>Alligatoridae</taxon>
        <taxon>Alligatorinae</taxon>
        <taxon>Alligator</taxon>
    </lineage>
</organism>
<keyword evidence="2" id="KW-0812">Transmembrane</keyword>
<evidence type="ECO:0008006" key="5">
    <source>
        <dbReference type="Google" id="ProtNLM"/>
    </source>
</evidence>
<dbReference type="PANTHER" id="PTHR14096:SF28">
    <property type="entry name" value="APOLIPOPROTEIN L, 1-RELATED"/>
    <property type="match status" value="1"/>
</dbReference>
<dbReference type="GO" id="GO:0005576">
    <property type="term" value="C:extracellular region"/>
    <property type="evidence" value="ECO:0007669"/>
    <property type="project" value="InterPro"/>
</dbReference>
<dbReference type="eggNOG" id="ENOG502RZGU">
    <property type="taxonomic scope" value="Eukaryota"/>
</dbReference>
<evidence type="ECO:0000256" key="1">
    <source>
        <dbReference type="ARBA" id="ARBA00010090"/>
    </source>
</evidence>
<dbReference type="PANTHER" id="PTHR14096">
    <property type="entry name" value="APOLIPOPROTEIN L"/>
    <property type="match status" value="1"/>
</dbReference>
<evidence type="ECO:0000256" key="2">
    <source>
        <dbReference type="SAM" id="Phobius"/>
    </source>
</evidence>
<dbReference type="EMBL" id="AKHW03000858">
    <property type="protein sequence ID" value="KYO44187.1"/>
    <property type="molecule type" value="Genomic_DNA"/>
</dbReference>
<dbReference type="GO" id="GO:0016020">
    <property type="term" value="C:membrane"/>
    <property type="evidence" value="ECO:0007669"/>
    <property type="project" value="TreeGrafter"/>
</dbReference>
<dbReference type="GO" id="GO:0006869">
    <property type="term" value="P:lipid transport"/>
    <property type="evidence" value="ECO:0007669"/>
    <property type="project" value="InterPro"/>
</dbReference>
<dbReference type="GO" id="GO:0042157">
    <property type="term" value="P:lipoprotein metabolic process"/>
    <property type="evidence" value="ECO:0007669"/>
    <property type="project" value="InterPro"/>
</dbReference>
<sequence>MGSKRSDFGTSAGPNAREKLREDLLSARDRLQQHVAALQAIADAVDEVHRGATIANITGGAVGIAGGITTIVGLCLAPVTFGASLIVSLTGLGVSLAGGLTTAAATATDMVQRKVKKGEVQDILKQCQAELGLIQDYVKTIGNSEQEGGPAAAVCEDLKLLFAVWGGTGRVAGNAVQMVKAGGLLAGAGRVVRFAGATLHAVTAVTLALDIFFTVKDAVELHKGARTELAAKIREAIAGLKQTIDELNKLQALLAAGSGTPSAAGL</sequence>
<keyword evidence="2" id="KW-1133">Transmembrane helix</keyword>
<dbReference type="STRING" id="8496.A0A151P537"/>
<dbReference type="GO" id="GO:0008289">
    <property type="term" value="F:lipid binding"/>
    <property type="evidence" value="ECO:0007669"/>
    <property type="project" value="InterPro"/>
</dbReference>
<proteinExistence type="inferred from homology"/>
<evidence type="ECO:0000313" key="4">
    <source>
        <dbReference type="Proteomes" id="UP000050525"/>
    </source>
</evidence>